<reference evidence="1 2" key="1">
    <citation type="journal article" date="2020" name="ISME J.">
        <title>Uncovering the hidden diversity of litter-decomposition mechanisms in mushroom-forming fungi.</title>
        <authorList>
            <person name="Floudas D."/>
            <person name="Bentzer J."/>
            <person name="Ahren D."/>
            <person name="Johansson T."/>
            <person name="Persson P."/>
            <person name="Tunlid A."/>
        </authorList>
    </citation>
    <scope>NUCLEOTIDE SEQUENCE [LARGE SCALE GENOMIC DNA]</scope>
    <source>
        <strain evidence="1 2">CBS 101986</strain>
    </source>
</reference>
<dbReference type="OrthoDB" id="2750929at2759"/>
<comment type="caution">
    <text evidence="1">The sequence shown here is derived from an EMBL/GenBank/DDBJ whole genome shotgun (WGS) entry which is preliminary data.</text>
</comment>
<proteinExistence type="predicted"/>
<dbReference type="Proteomes" id="UP000567179">
    <property type="component" value="Unassembled WGS sequence"/>
</dbReference>
<evidence type="ECO:0000313" key="1">
    <source>
        <dbReference type="EMBL" id="KAF5310668.1"/>
    </source>
</evidence>
<evidence type="ECO:0000313" key="2">
    <source>
        <dbReference type="Proteomes" id="UP000567179"/>
    </source>
</evidence>
<keyword evidence="2" id="KW-1185">Reference proteome</keyword>
<organism evidence="1 2">
    <name type="scientific">Psilocybe cf. subviscida</name>
    <dbReference type="NCBI Taxonomy" id="2480587"/>
    <lineage>
        <taxon>Eukaryota</taxon>
        <taxon>Fungi</taxon>
        <taxon>Dikarya</taxon>
        <taxon>Basidiomycota</taxon>
        <taxon>Agaricomycotina</taxon>
        <taxon>Agaricomycetes</taxon>
        <taxon>Agaricomycetidae</taxon>
        <taxon>Agaricales</taxon>
        <taxon>Agaricineae</taxon>
        <taxon>Strophariaceae</taxon>
        <taxon>Psilocybe</taxon>
    </lineage>
</organism>
<sequence>MATPTAIGLRRFLPTMRALAGVPRSFNRLNHETMLSLLRSSHCFQSQRNASSSPKRSTHVATLSQEKIMETGQPVVDLSGLVRKRIRFGNLVSRESKYNPAIRYEFGGVLPTRNSYAPFPPNSVGIFYFRQSYVSRGILGEIRFRLCSDSTLFAEGVDLCFGSGDPWFLPVASNQGLDDMSAARQLLYEEGLLVPRNNFPPSGTSVTGPTLLTASDPFVVDLSQWTTSIHLKANSGWSRIKISPYAPQYTQNSRPAYRGRVVVQFELFPETLPHSSRLDPLVSLRVLEMLTPIRPISEDTSMPTPEPGRLLHVYRRGKREPWGYRPKDPLSYAFFSKAIASEGSSFPH</sequence>
<dbReference type="EMBL" id="JAACJJ010000057">
    <property type="protein sequence ID" value="KAF5310668.1"/>
    <property type="molecule type" value="Genomic_DNA"/>
</dbReference>
<name>A0A8H5ATP6_9AGAR</name>
<dbReference type="AlphaFoldDB" id="A0A8H5ATP6"/>
<protein>
    <submittedName>
        <fullName evidence="1">Uncharacterized protein</fullName>
    </submittedName>
</protein>
<accession>A0A8H5ATP6</accession>
<gene>
    <name evidence="1" type="ORF">D9619_007725</name>
</gene>